<evidence type="ECO:0000313" key="2">
    <source>
        <dbReference type="Proteomes" id="UP000241167"/>
    </source>
</evidence>
<evidence type="ECO:0000313" key="1">
    <source>
        <dbReference type="EMBL" id="PSJ43477.1"/>
    </source>
</evidence>
<dbReference type="OrthoDB" id="8238029at2"/>
<accession>A0A2P7QZT3</accession>
<dbReference type="AlphaFoldDB" id="A0A2P7QZT3"/>
<reference evidence="1 2" key="1">
    <citation type="submission" date="2018-03" db="EMBL/GenBank/DDBJ databases">
        <title>The draft genome of Sphingosinicella sp. GL-C-18.</title>
        <authorList>
            <person name="Liu L."/>
            <person name="Li L."/>
            <person name="Liang L."/>
            <person name="Zhang X."/>
            <person name="Wang T."/>
        </authorList>
    </citation>
    <scope>NUCLEOTIDE SEQUENCE [LARGE SCALE GENOMIC DNA]</scope>
    <source>
        <strain evidence="1 2">GL-C-18</strain>
    </source>
</reference>
<gene>
    <name evidence="1" type="ORF">C7I55_03740</name>
</gene>
<comment type="caution">
    <text evidence="1">The sequence shown here is derived from an EMBL/GenBank/DDBJ whole genome shotgun (WGS) entry which is preliminary data.</text>
</comment>
<organism evidence="1 2">
    <name type="scientific">Allosphingosinicella deserti</name>
    <dbReference type="NCBI Taxonomy" id="2116704"/>
    <lineage>
        <taxon>Bacteria</taxon>
        <taxon>Pseudomonadati</taxon>
        <taxon>Pseudomonadota</taxon>
        <taxon>Alphaproteobacteria</taxon>
        <taxon>Sphingomonadales</taxon>
        <taxon>Sphingomonadaceae</taxon>
        <taxon>Allosphingosinicella</taxon>
    </lineage>
</organism>
<name>A0A2P7QZT3_9SPHN</name>
<protein>
    <submittedName>
        <fullName evidence="1">DUF3606 domain-containing protein</fullName>
    </submittedName>
</protein>
<sequence>MGCPDRNRISLSEDHEIRDWAKLREAVAAGGNSADKAREYRKG</sequence>
<keyword evidence="2" id="KW-1185">Reference proteome</keyword>
<dbReference type="InterPro" id="IPR022037">
    <property type="entry name" value="DUF3606"/>
</dbReference>
<proteinExistence type="predicted"/>
<dbReference type="EMBL" id="PXYI01000001">
    <property type="protein sequence ID" value="PSJ43477.1"/>
    <property type="molecule type" value="Genomic_DNA"/>
</dbReference>
<dbReference type="RefSeq" id="WP_106511500.1">
    <property type="nucleotide sequence ID" value="NZ_PXYI01000001.1"/>
</dbReference>
<dbReference type="Proteomes" id="UP000241167">
    <property type="component" value="Unassembled WGS sequence"/>
</dbReference>
<dbReference type="Pfam" id="PF12244">
    <property type="entry name" value="DUF3606"/>
    <property type="match status" value="1"/>
</dbReference>